<evidence type="ECO:0008006" key="3">
    <source>
        <dbReference type="Google" id="ProtNLM"/>
    </source>
</evidence>
<name>A0A8J3SJ11_9ACTN</name>
<dbReference type="EMBL" id="BOOJ01000052">
    <property type="protein sequence ID" value="GIH95411.1"/>
    <property type="molecule type" value="Genomic_DNA"/>
</dbReference>
<comment type="caution">
    <text evidence="1">The sequence shown here is derived from an EMBL/GenBank/DDBJ whole genome shotgun (WGS) entry which is preliminary data.</text>
</comment>
<accession>A0A8J3SJ11</accession>
<dbReference type="RefSeq" id="WP_204067506.1">
    <property type="nucleotide sequence ID" value="NZ_BOOJ01000052.1"/>
</dbReference>
<keyword evidence="2" id="KW-1185">Reference proteome</keyword>
<dbReference type="AlphaFoldDB" id="A0A8J3SJ11"/>
<dbReference type="InterPro" id="IPR011101">
    <property type="entry name" value="DUF5131"/>
</dbReference>
<gene>
    <name evidence="1" type="ORF">Psi01_60410</name>
</gene>
<evidence type="ECO:0000313" key="2">
    <source>
        <dbReference type="Proteomes" id="UP000619788"/>
    </source>
</evidence>
<dbReference type="Proteomes" id="UP000619788">
    <property type="component" value="Unassembled WGS sequence"/>
</dbReference>
<reference evidence="1 2" key="1">
    <citation type="submission" date="2021-01" db="EMBL/GenBank/DDBJ databases">
        <title>Whole genome shotgun sequence of Planobispora siamensis NBRC 107568.</title>
        <authorList>
            <person name="Komaki H."/>
            <person name="Tamura T."/>
        </authorList>
    </citation>
    <scope>NUCLEOTIDE SEQUENCE [LARGE SCALE GENOMIC DNA]</scope>
    <source>
        <strain evidence="1 2">NBRC 107568</strain>
    </source>
</reference>
<sequence>MVNITTISWTDFTINFGGGCKKVSEGCDNCYSERGDRRWGRDFTVVRRRPQAFADMFALSRKIGDGHAKVFLNSMTDTFHPFYDDDYIAELLTVAALTPNLTYQILTKRYSRLRTFLTDACRCKGGHQPGVHLKSKMADIARKYARKRPDLDNISHHVYFDVPYPLPNVWFGVSAETQYWADRRIPSLLSTPAAVRFVSAEPLLGPIHLNMCNYWAPPHMEGFPGAHNPLTGEWWPAVGNAEEEYANRVTDQPRIDWVIVGGESGFGDSYRPMDLTWARDVVAQCQEAGTAVFVKQLGTAQAQRLGLADFKGEKWGQWPSDLDDLRIRQFPTPLLNR</sequence>
<organism evidence="1 2">
    <name type="scientific">Planobispora siamensis</name>
    <dbReference type="NCBI Taxonomy" id="936338"/>
    <lineage>
        <taxon>Bacteria</taxon>
        <taxon>Bacillati</taxon>
        <taxon>Actinomycetota</taxon>
        <taxon>Actinomycetes</taxon>
        <taxon>Streptosporangiales</taxon>
        <taxon>Streptosporangiaceae</taxon>
        <taxon>Planobispora</taxon>
    </lineage>
</organism>
<protein>
    <recommendedName>
        <fullName evidence="3">Protein gp37</fullName>
    </recommendedName>
</protein>
<dbReference type="Pfam" id="PF07505">
    <property type="entry name" value="DUF5131"/>
    <property type="match status" value="1"/>
</dbReference>
<evidence type="ECO:0000313" key="1">
    <source>
        <dbReference type="EMBL" id="GIH95411.1"/>
    </source>
</evidence>
<proteinExistence type="predicted"/>